<feature type="region of interest" description="Disordered" evidence="17">
    <location>
        <begin position="510"/>
        <end position="535"/>
    </location>
</feature>
<dbReference type="FunCoup" id="A0A6I8TU61">
    <property type="interactions" value="271"/>
</dbReference>
<proteinExistence type="inferred from homology"/>
<feature type="region of interest" description="Disordered" evidence="17">
    <location>
        <begin position="2035"/>
        <end position="2070"/>
    </location>
</feature>
<dbReference type="Proteomes" id="UP000008820">
    <property type="component" value="Chromosome 1"/>
</dbReference>
<feature type="compositionally biased region" description="Basic residues" evidence="17">
    <location>
        <begin position="1385"/>
        <end position="1400"/>
    </location>
</feature>
<dbReference type="InterPro" id="IPR032628">
    <property type="entry name" value="AC_N"/>
</dbReference>
<feature type="region of interest" description="Disordered" evidence="17">
    <location>
        <begin position="1822"/>
        <end position="1889"/>
    </location>
</feature>
<feature type="region of interest" description="Disordered" evidence="17">
    <location>
        <begin position="1520"/>
        <end position="1576"/>
    </location>
</feature>
<keyword evidence="6" id="KW-0479">Metal-binding</keyword>
<dbReference type="SMART" id="SM00044">
    <property type="entry name" value="CYCc"/>
    <property type="match status" value="2"/>
</dbReference>
<evidence type="ECO:0000256" key="10">
    <source>
        <dbReference type="ARBA" id="ARBA00022842"/>
    </source>
</evidence>
<keyword evidence="13 18" id="KW-0472">Membrane</keyword>
<evidence type="ECO:0000256" key="9">
    <source>
        <dbReference type="ARBA" id="ARBA00022840"/>
    </source>
</evidence>
<dbReference type="PANTHER" id="PTHR45627:SF26">
    <property type="entry name" value="ADENYLATE CYCLASE TYPE 1"/>
    <property type="match status" value="1"/>
</dbReference>
<feature type="region of interest" description="Disordered" evidence="17">
    <location>
        <begin position="1747"/>
        <end position="1787"/>
    </location>
</feature>
<dbReference type="GO" id="GO:0005524">
    <property type="term" value="F:ATP binding"/>
    <property type="evidence" value="ECO:0007669"/>
    <property type="project" value="UniProtKB-KW"/>
</dbReference>
<dbReference type="FunFam" id="3.30.70.1230:FF:000002">
    <property type="entry name" value="Adenylate cyclase"/>
    <property type="match status" value="1"/>
</dbReference>
<name>A0A6I8TU61_AEDAE</name>
<dbReference type="GO" id="GO:0046872">
    <property type="term" value="F:metal ion binding"/>
    <property type="evidence" value="ECO:0007669"/>
    <property type="project" value="UniProtKB-KW"/>
</dbReference>
<dbReference type="GO" id="GO:0007189">
    <property type="term" value="P:adenylate cyclase-activating G protein-coupled receptor signaling pathway"/>
    <property type="evidence" value="ECO:0007669"/>
    <property type="project" value="TreeGrafter"/>
</dbReference>
<keyword evidence="14" id="KW-0325">Glycoprotein</keyword>
<dbReference type="InParanoid" id="A0A6I8TU61"/>
<feature type="compositionally biased region" description="Polar residues" evidence="17">
    <location>
        <begin position="586"/>
        <end position="595"/>
    </location>
</feature>
<feature type="transmembrane region" description="Helical" evidence="18">
    <location>
        <begin position="66"/>
        <end position="85"/>
    </location>
</feature>
<dbReference type="FunFam" id="3.30.70.1230:FF:000001">
    <property type="entry name" value="Adenylate cyclase"/>
    <property type="match status" value="1"/>
</dbReference>
<feature type="region of interest" description="Disordered" evidence="17">
    <location>
        <begin position="1612"/>
        <end position="1695"/>
    </location>
</feature>
<evidence type="ECO:0000256" key="4">
    <source>
        <dbReference type="ARBA" id="ARBA00012201"/>
    </source>
</evidence>
<dbReference type="PROSITE" id="PS00452">
    <property type="entry name" value="GUANYLATE_CYCLASE_1"/>
    <property type="match status" value="2"/>
</dbReference>
<keyword evidence="11 18" id="KW-1133">Transmembrane helix</keyword>
<feature type="compositionally biased region" description="Gly residues" evidence="17">
    <location>
        <begin position="510"/>
        <end position="531"/>
    </location>
</feature>
<evidence type="ECO:0000256" key="5">
    <source>
        <dbReference type="ARBA" id="ARBA00022692"/>
    </source>
</evidence>
<dbReference type="CDD" id="cd07302">
    <property type="entry name" value="CHD"/>
    <property type="match status" value="2"/>
</dbReference>
<dbReference type="EnsemblMetazoa" id="AAEL026486-RA">
    <property type="protein sequence ID" value="AAEL026486-PA"/>
    <property type="gene ID" value="AAEL026486"/>
</dbReference>
<evidence type="ECO:0000313" key="19">
    <source>
        <dbReference type="EnsemblMetazoa" id="AAEL026486-PA"/>
    </source>
</evidence>
<feature type="compositionally biased region" description="Gly residues" evidence="17">
    <location>
        <begin position="2059"/>
        <end position="2070"/>
    </location>
</feature>
<keyword evidence="20" id="KW-1185">Reference proteome</keyword>
<keyword evidence="10" id="KW-0460">Magnesium</keyword>
<feature type="compositionally biased region" description="Acidic residues" evidence="17">
    <location>
        <begin position="1832"/>
        <end position="1861"/>
    </location>
</feature>
<reference evidence="19" key="2">
    <citation type="submission" date="2020-05" db="UniProtKB">
        <authorList>
            <consortium name="EnsemblMetazoa"/>
        </authorList>
    </citation>
    <scope>IDENTIFICATION</scope>
    <source>
        <strain evidence="19">LVP_AGWG</strain>
    </source>
</reference>
<evidence type="ECO:0000256" key="17">
    <source>
        <dbReference type="SAM" id="MobiDB-lite"/>
    </source>
</evidence>
<dbReference type="PANTHER" id="PTHR45627">
    <property type="entry name" value="ADENYLATE CYCLASE TYPE 1"/>
    <property type="match status" value="1"/>
</dbReference>
<keyword evidence="8" id="KW-0547">Nucleotide-binding</keyword>
<dbReference type="InterPro" id="IPR018297">
    <property type="entry name" value="A/G_cyclase_CS"/>
</dbReference>
<dbReference type="InterPro" id="IPR009398">
    <property type="entry name" value="Adcy_conserved_dom"/>
</dbReference>
<feature type="transmembrane region" description="Helical" evidence="18">
    <location>
        <begin position="186"/>
        <end position="207"/>
    </location>
</feature>
<feature type="transmembrane region" description="Helical" evidence="18">
    <location>
        <begin position="823"/>
        <end position="841"/>
    </location>
</feature>
<feature type="transmembrane region" description="Helical" evidence="18">
    <location>
        <begin position="37"/>
        <end position="60"/>
    </location>
</feature>
<feature type="transmembrane region" description="Helical" evidence="18">
    <location>
        <begin position="880"/>
        <end position="899"/>
    </location>
</feature>
<feature type="compositionally biased region" description="Basic residues" evidence="17">
    <location>
        <begin position="1913"/>
        <end position="1922"/>
    </location>
</feature>
<dbReference type="Pfam" id="PF06327">
    <property type="entry name" value="Adcy_cons_dom"/>
    <property type="match status" value="1"/>
</dbReference>
<evidence type="ECO:0000256" key="6">
    <source>
        <dbReference type="ARBA" id="ARBA00022723"/>
    </source>
</evidence>
<reference evidence="19 20" key="1">
    <citation type="submission" date="2017-06" db="EMBL/GenBank/DDBJ databases">
        <title>Aedes aegypti genome working group (AGWG) sequencing and assembly.</title>
        <authorList>
            <consortium name="Aedes aegypti Genome Working Group (AGWG)"/>
            <person name="Matthews B.J."/>
        </authorList>
    </citation>
    <scope>NUCLEOTIDE SEQUENCE [LARGE SCALE GENOMIC DNA]</scope>
    <source>
        <strain evidence="19 20">LVP_AGWG</strain>
    </source>
</reference>
<feature type="transmembrane region" description="Helical" evidence="18">
    <location>
        <begin position="697"/>
        <end position="721"/>
    </location>
</feature>
<feature type="compositionally biased region" description="Basic residues" evidence="17">
    <location>
        <begin position="1764"/>
        <end position="1777"/>
    </location>
</feature>
<keyword evidence="9" id="KW-0067">ATP-binding</keyword>
<evidence type="ECO:0000256" key="12">
    <source>
        <dbReference type="ARBA" id="ARBA00022998"/>
    </source>
</evidence>
<feature type="compositionally biased region" description="Basic and acidic residues" evidence="17">
    <location>
        <begin position="1902"/>
        <end position="1911"/>
    </location>
</feature>
<dbReference type="Pfam" id="PF00211">
    <property type="entry name" value="Guanylate_cyc"/>
    <property type="match status" value="2"/>
</dbReference>
<feature type="transmembrane region" description="Helical" evidence="18">
    <location>
        <begin position="154"/>
        <end position="174"/>
    </location>
</feature>
<evidence type="ECO:0000256" key="16">
    <source>
        <dbReference type="RuleBase" id="RU000405"/>
    </source>
</evidence>
<organism evidence="19 20">
    <name type="scientific">Aedes aegypti</name>
    <name type="common">Yellowfever mosquito</name>
    <name type="synonym">Culex aegypti</name>
    <dbReference type="NCBI Taxonomy" id="7159"/>
    <lineage>
        <taxon>Eukaryota</taxon>
        <taxon>Metazoa</taxon>
        <taxon>Ecdysozoa</taxon>
        <taxon>Arthropoda</taxon>
        <taxon>Hexapoda</taxon>
        <taxon>Insecta</taxon>
        <taxon>Pterygota</taxon>
        <taxon>Neoptera</taxon>
        <taxon>Endopterygota</taxon>
        <taxon>Diptera</taxon>
        <taxon>Nematocera</taxon>
        <taxon>Culicoidea</taxon>
        <taxon>Culicidae</taxon>
        <taxon>Culicinae</taxon>
        <taxon>Aedini</taxon>
        <taxon>Aedes</taxon>
        <taxon>Stegomyia</taxon>
    </lineage>
</organism>
<dbReference type="EC" id="4.6.1.1" evidence="4"/>
<dbReference type="Gene3D" id="3.30.70.1230">
    <property type="entry name" value="Nucleotide cyclase"/>
    <property type="match status" value="2"/>
</dbReference>
<feature type="region of interest" description="Disordered" evidence="17">
    <location>
        <begin position="1902"/>
        <end position="1957"/>
    </location>
</feature>
<evidence type="ECO:0000256" key="8">
    <source>
        <dbReference type="ARBA" id="ARBA00022741"/>
    </source>
</evidence>
<dbReference type="Pfam" id="PF16214">
    <property type="entry name" value="AC_N"/>
    <property type="match status" value="1"/>
</dbReference>
<keyword evidence="15 16" id="KW-0456">Lyase</keyword>
<feature type="transmembrane region" description="Helical" evidence="18">
    <location>
        <begin position="669"/>
        <end position="691"/>
    </location>
</feature>
<feature type="compositionally biased region" description="Polar residues" evidence="17">
    <location>
        <begin position="1612"/>
        <end position="1629"/>
    </location>
</feature>
<keyword evidence="5 18" id="KW-0812">Transmembrane</keyword>
<keyword evidence="7" id="KW-0677">Repeat</keyword>
<accession>A0A6I8TU61</accession>
<keyword evidence="12" id="KW-0115">cAMP biosynthesis</keyword>
<dbReference type="GO" id="GO:0005886">
    <property type="term" value="C:plasma membrane"/>
    <property type="evidence" value="ECO:0007669"/>
    <property type="project" value="InterPro"/>
</dbReference>
<comment type="catalytic activity">
    <reaction evidence="1">
        <text>ATP = 3',5'-cyclic AMP + diphosphate</text>
        <dbReference type="Rhea" id="RHEA:15389"/>
        <dbReference type="ChEBI" id="CHEBI:30616"/>
        <dbReference type="ChEBI" id="CHEBI:33019"/>
        <dbReference type="ChEBI" id="CHEBI:58165"/>
        <dbReference type="EC" id="4.6.1.1"/>
    </reaction>
</comment>
<protein>
    <recommendedName>
        <fullName evidence="4">adenylate cyclase</fullName>
        <ecNumber evidence="4">4.6.1.1</ecNumber>
    </recommendedName>
</protein>
<evidence type="ECO:0000256" key="13">
    <source>
        <dbReference type="ARBA" id="ARBA00023136"/>
    </source>
</evidence>
<sequence length="2070" mass="230406">MDHAVHAARGRPWNKLRFENNELECLYQRYTLKLQRFSVTGVVALVVVLCGVMAGLSLGYNQAPTLHNVFNSFMCLMFAVILALLQFRFIRDSHLPYLCYGILFFTAAFCFISMPTVGIVFPVDTREVMAEGVWQIVFVVFLAYAMMPLQIWEAVLFGIILPSIHIGLTGYNIYNENFQYLAYQQLAANIVIFVGVNVAGLVVNVMMERAQRRAFLDTRNCIAARLEMEDENEKLERLLLSVLPQHVAMEMKNDILSPVEGQFHKIYIQKHENVSILFADIVGFTVLASQCSAQELVRLLNELFGRFDQLAHDNHCLRIKILGDCYYCVSGIPDPRADHARCAVEMGLDMIDAIASVVEQTDVILNMRVGIHSGRVLCGVLGLRKWQFDVWSNDVTMANHMESGGEAGRVHVTRATLDALGGEYEVEAGHGDTRDSYLRDHQIDTYFIVPPAHRRKPLMLNTLGVRSALGAANRRKLSFRNVSNVVVQLLHTIKYSVPVPFSHMATGGSPYPGGGGGGSSGGPAGGPGGGMFLDKNARKDPVLHLQRMLHASPYQAHMAATAAAVGGATGESTGLMAGTRGGDVGDSSQYDTDSGGTRLKNKVTDKFKRPFKKRHSSVYHQPSNRVNKFLSQAIEARSVDREKSVHVKRISLQFREKDKERQYHQDFDLGFTTAMGCSLLLLILSAGLQISALPRTLILLLLFLTAFIWISSILMLLLAVRLKWIFWDLSQSFSLRLAITVFTIVLLYSVGQVNVFTCLSDHPCTTNFTTKAVDPFQHVDPAAASASSSVPASHETYVPFPGDSVPTAPGANYAHRKCALPQYISLSAAFSFLTVSIFLRLPIMVKTFLIMLMGIMYCLFIELSHTNIFDCYDQRVESAIPLHTISLARIIIFMIAILAHGRQVEWTARLDFLWQLQASQEKKEMSVLQQSNRRILYNLLPSHVASHFLDNHFSRNNMGTLGGNQDLYHQSYSKVGVIFASVPNFHEFYTELDGSNQGVECLRLLNEIIADFDELLCEERFQSVDKIKTVGSTYMAAVGLIPEFKMLPSDHGSTRKLMTALIDFVKAMRVTLKNINENSYNNFMLRVGVNVGPVVAGVIGARKPQYDIWGNTVNVASRMDSTGIPGYTQVTQEVIDSLQGSHFEFRCRGQIKVKGKGDMVTYFLCEQNENMLNGGGAMGGMNGTRDRQTPASNIISNYQTDSFHHMNIGSQQGCYQTQAPVLQPQSYYMKRSDMDSGSVKNTKWQMGNDSFSKKESYNFLESPNLLHQQTPVGQHHFQQQQQQAQQHQLQQQAQMKIAYKHNNINNNHISAGYHGNHHSQPTNHMNNNNNNNYGKRNDYLHGNGSVGGQHQPSYNIRENFNIIENPNVKEADENNFNKLNHSGHKVRNNKNHHHHYHHRHDPGAGSTSHNPSNRYVTASENEPLLGSGMIGNAIIKPIQQIQQIPKYEPPRYATGSAAFPHQPMNNNASYNFPAAPSYHQQQVPPPHLLRQHQLYQQQHQQQQQQLLKQYIKPLPKLPHEYDESREMSSTDDLSSRPRSPSVSSSDESYSKTTEGEELDGHSPLPARTSYPNNFNNPLQYLYPGDIQVDPTSPPKLSPIDFANMKDFEVTTTAETKSSANPNKGESCNSFEFHDKPSAAMGATQPLQPPTNFPKSPFERELQRRLAESQSRPMLASAAGNGNNNLDHQSELPSVRRDSAEKIKNVNNLLLAKHPGTLEAIKEATRNKNPSESSHMQTSDTESCEIIHDYRSSPSGGGPGSMDRRHQHHHHRQHHHHALSQQSPRMHPRNLHHKYNAATKKSSNETSSNIEADEDLRLSNEAIYRGRGRDSDDLLDDDEPDEEDVEEEESEDDDDDEEDLDEREPRRNAMRRGLGANGGERSRTGSCDATRNYISDELKYGAGHSRERDLSHHNNSHSSHHNHQSLDSNPVESQSEWSDDECREEATGGAESTGYITDEPGLENISLLNEAGLTDAEGALSDVNSLYNAPDVDDTSISSRASSRLLSLDSLSGLYDCDLDSKHEMAIVSVSHKISSKFGPSQGGSSSSSAPPVASVGTETTGGSGGGGGTG</sequence>
<evidence type="ECO:0000313" key="20">
    <source>
        <dbReference type="Proteomes" id="UP000008820"/>
    </source>
</evidence>
<feature type="region of interest" description="Disordered" evidence="17">
    <location>
        <begin position="1385"/>
        <end position="1414"/>
    </location>
</feature>
<dbReference type="SUPFAM" id="SSF55073">
    <property type="entry name" value="Nucleotide cyclase"/>
    <property type="match status" value="2"/>
</dbReference>
<evidence type="ECO:0000256" key="18">
    <source>
        <dbReference type="SAM" id="Phobius"/>
    </source>
</evidence>
<evidence type="ECO:0000256" key="2">
    <source>
        <dbReference type="ARBA" id="ARBA00001946"/>
    </source>
</evidence>
<dbReference type="GO" id="GO:0035556">
    <property type="term" value="P:intracellular signal transduction"/>
    <property type="evidence" value="ECO:0007669"/>
    <property type="project" value="InterPro"/>
</dbReference>
<feature type="compositionally biased region" description="Polar residues" evidence="17">
    <location>
        <begin position="1405"/>
        <end position="1414"/>
    </location>
</feature>
<feature type="transmembrane region" description="Helical" evidence="18">
    <location>
        <begin position="97"/>
        <end position="122"/>
    </location>
</feature>
<dbReference type="InterPro" id="IPR001054">
    <property type="entry name" value="A/G_cyclase"/>
</dbReference>
<feature type="compositionally biased region" description="Low complexity" evidence="17">
    <location>
        <begin position="1530"/>
        <end position="1547"/>
    </location>
</feature>
<feature type="compositionally biased region" description="Low complexity" evidence="17">
    <location>
        <begin position="2035"/>
        <end position="2058"/>
    </location>
</feature>
<comment type="similarity">
    <text evidence="16">Belongs to the adenylyl cyclase class-4/guanylyl cyclase family.</text>
</comment>
<dbReference type="PROSITE" id="PS50125">
    <property type="entry name" value="GUANYLATE_CYCLASE_2"/>
    <property type="match status" value="2"/>
</dbReference>
<dbReference type="GO" id="GO:0004016">
    <property type="term" value="F:adenylate cyclase activity"/>
    <property type="evidence" value="ECO:0007669"/>
    <property type="project" value="UniProtKB-EC"/>
</dbReference>
<gene>
    <name evidence="19" type="primary">5571379</name>
</gene>
<evidence type="ECO:0000256" key="7">
    <source>
        <dbReference type="ARBA" id="ARBA00022737"/>
    </source>
</evidence>
<feature type="compositionally biased region" description="Basic and acidic residues" evidence="17">
    <location>
        <begin position="1656"/>
        <end position="1666"/>
    </location>
</feature>
<evidence type="ECO:0000256" key="11">
    <source>
        <dbReference type="ARBA" id="ARBA00022989"/>
    </source>
</evidence>
<evidence type="ECO:0000256" key="15">
    <source>
        <dbReference type="ARBA" id="ARBA00023239"/>
    </source>
</evidence>
<feature type="region of interest" description="Disordered" evidence="17">
    <location>
        <begin position="1452"/>
        <end position="1483"/>
    </location>
</feature>
<evidence type="ECO:0000256" key="1">
    <source>
        <dbReference type="ARBA" id="ARBA00001593"/>
    </source>
</evidence>
<dbReference type="GO" id="GO:0006171">
    <property type="term" value="P:cAMP biosynthetic process"/>
    <property type="evidence" value="ECO:0007669"/>
    <property type="project" value="UniProtKB-KW"/>
</dbReference>
<feature type="region of interest" description="Disordered" evidence="17">
    <location>
        <begin position="579"/>
        <end position="599"/>
    </location>
</feature>
<comment type="cofactor">
    <cofactor evidence="2">
        <name>Mg(2+)</name>
        <dbReference type="ChEBI" id="CHEBI:18420"/>
    </cofactor>
</comment>
<comment type="subcellular location">
    <subcellularLocation>
        <location evidence="3">Membrane</location>
        <topology evidence="3">Multi-pass membrane protein</topology>
    </subcellularLocation>
</comment>
<dbReference type="OrthoDB" id="6147412at2759"/>
<evidence type="ECO:0000256" key="3">
    <source>
        <dbReference type="ARBA" id="ARBA00004141"/>
    </source>
</evidence>
<dbReference type="InterPro" id="IPR029787">
    <property type="entry name" value="Nucleotide_cyclase"/>
</dbReference>
<evidence type="ECO:0000256" key="14">
    <source>
        <dbReference type="ARBA" id="ARBA00023180"/>
    </source>
</evidence>
<feature type="transmembrane region" description="Helical" evidence="18">
    <location>
        <begin position="848"/>
        <end position="868"/>
    </location>
</feature>
<feature type="transmembrane region" description="Helical" evidence="18">
    <location>
        <begin position="733"/>
        <end position="751"/>
    </location>
</feature>